<dbReference type="EMBL" id="JAVLVU010000001">
    <property type="protein sequence ID" value="MDT3404274.1"/>
    <property type="molecule type" value="Genomic_DNA"/>
</dbReference>
<evidence type="ECO:0000259" key="2">
    <source>
        <dbReference type="Pfam" id="PF12508"/>
    </source>
</evidence>
<dbReference type="Proteomes" id="UP001258315">
    <property type="component" value="Unassembled WGS sequence"/>
</dbReference>
<dbReference type="InterPro" id="IPR055407">
    <property type="entry name" value="TraM_C"/>
</dbReference>
<evidence type="ECO:0000313" key="3">
    <source>
        <dbReference type="EMBL" id="MDT3404274.1"/>
    </source>
</evidence>
<keyword evidence="4" id="KW-1185">Reference proteome</keyword>
<proteinExistence type="predicted"/>
<feature type="domain" description="Conjugative transposon TraM C-terminal" evidence="2">
    <location>
        <begin position="219"/>
        <end position="363"/>
    </location>
</feature>
<feature type="transmembrane region" description="Helical" evidence="1">
    <location>
        <begin position="23"/>
        <end position="42"/>
    </location>
</feature>
<comment type="caution">
    <text evidence="3">The sequence shown here is derived from an EMBL/GenBank/DDBJ whole genome shotgun (WGS) entry which is preliminary data.</text>
</comment>
<keyword evidence="1" id="KW-0472">Membrane</keyword>
<evidence type="ECO:0000256" key="1">
    <source>
        <dbReference type="SAM" id="Phobius"/>
    </source>
</evidence>
<dbReference type="RefSeq" id="WP_311951608.1">
    <property type="nucleotide sequence ID" value="NZ_JAVLVU010000001.1"/>
</dbReference>
<sequence>MNIIIDSPSAAALPEAQKKRRKFYLALPILILPFMTIAFWALGGGKKEGQPDEVRNAPAGLNTTLPNASFKEEKKQDKLALYQQAARDSSSGSIVSSSFLAEMGGERSPQSVTNGIADPAAPNQADLQSAQIEQKIAQINRQIATQPASAPVHAVAREEDDRSIRKLRSMMNAAGEGKAADPEMQQISKVLSQLQAIQNPGTAVSGSSKAVTENAFQAISATIDGKQKVADGAAVRIKLTDSVTLRKQVMPKGQLLFGICQVTNQRLLVQVKNIRLGDKIIPVDLTVYSMDGMPGIPAPEAELAGAAGEGAENALANMQILSMDQSIGAQAATSGINAAKGLFNKKVKKIKVRLQDETPLLLRDNQQKTSL</sequence>
<organism evidence="3 4">
    <name type="scientific">Mucilaginibacter terrae</name>
    <dbReference type="NCBI Taxonomy" id="1955052"/>
    <lineage>
        <taxon>Bacteria</taxon>
        <taxon>Pseudomonadati</taxon>
        <taxon>Bacteroidota</taxon>
        <taxon>Sphingobacteriia</taxon>
        <taxon>Sphingobacteriales</taxon>
        <taxon>Sphingobacteriaceae</taxon>
        <taxon>Mucilaginibacter</taxon>
    </lineage>
</organism>
<reference evidence="4" key="1">
    <citation type="submission" date="2023-07" db="EMBL/GenBank/DDBJ databases">
        <title>Functional and genomic diversity of the sorghum phyllosphere microbiome.</title>
        <authorList>
            <person name="Shade A."/>
        </authorList>
    </citation>
    <scope>NUCLEOTIDE SEQUENCE [LARGE SCALE GENOMIC DNA]</scope>
    <source>
        <strain evidence="4">SORGH_AS_0422</strain>
    </source>
</reference>
<dbReference type="Pfam" id="PF12508">
    <property type="entry name" value="Transposon_TraM"/>
    <property type="match status" value="1"/>
</dbReference>
<accession>A0ABU3GWY7</accession>
<protein>
    <recommendedName>
        <fullName evidence="2">Conjugative transposon TraM C-terminal domain-containing protein</fullName>
    </recommendedName>
</protein>
<keyword evidence="1" id="KW-1133">Transmembrane helix</keyword>
<keyword evidence="1" id="KW-0812">Transmembrane</keyword>
<gene>
    <name evidence="3" type="ORF">QE417_003346</name>
</gene>
<name>A0ABU3GWY7_9SPHI</name>
<evidence type="ECO:0000313" key="4">
    <source>
        <dbReference type="Proteomes" id="UP001258315"/>
    </source>
</evidence>